<evidence type="ECO:0000313" key="3">
    <source>
        <dbReference type="EMBL" id="KAJ7098190.1"/>
    </source>
</evidence>
<feature type="region of interest" description="Disordered" evidence="2">
    <location>
        <begin position="555"/>
        <end position="639"/>
    </location>
</feature>
<evidence type="ECO:0000313" key="4">
    <source>
        <dbReference type="Proteomes" id="UP001222325"/>
    </source>
</evidence>
<proteinExistence type="predicted"/>
<dbReference type="CDD" id="cd14686">
    <property type="entry name" value="bZIP"/>
    <property type="match status" value="1"/>
</dbReference>
<evidence type="ECO:0000256" key="2">
    <source>
        <dbReference type="SAM" id="MobiDB-lite"/>
    </source>
</evidence>
<keyword evidence="1" id="KW-0175">Coiled coil</keyword>
<gene>
    <name evidence="3" type="ORF">B0H15DRAFT_797758</name>
</gene>
<feature type="coiled-coil region" evidence="1">
    <location>
        <begin position="137"/>
        <end position="183"/>
    </location>
</feature>
<comment type="caution">
    <text evidence="3">The sequence shown here is derived from an EMBL/GenBank/DDBJ whole genome shotgun (WGS) entry which is preliminary data.</text>
</comment>
<keyword evidence="4" id="KW-1185">Reference proteome</keyword>
<feature type="region of interest" description="Disordered" evidence="2">
    <location>
        <begin position="211"/>
        <end position="232"/>
    </location>
</feature>
<feature type="compositionally biased region" description="Polar residues" evidence="2">
    <location>
        <begin position="593"/>
        <end position="612"/>
    </location>
</feature>
<protein>
    <submittedName>
        <fullName evidence="3">Uncharacterized protein</fullName>
    </submittedName>
</protein>
<accession>A0AAD6XTF5</accession>
<dbReference type="Proteomes" id="UP001222325">
    <property type="component" value="Unassembled WGS sequence"/>
</dbReference>
<evidence type="ECO:0000256" key="1">
    <source>
        <dbReference type="SAM" id="Coils"/>
    </source>
</evidence>
<dbReference type="EMBL" id="JARJCN010000009">
    <property type="protein sequence ID" value="KAJ7098190.1"/>
    <property type="molecule type" value="Genomic_DNA"/>
</dbReference>
<reference evidence="3" key="1">
    <citation type="submission" date="2023-03" db="EMBL/GenBank/DDBJ databases">
        <title>Massive genome expansion in bonnet fungi (Mycena s.s.) driven by repeated elements and novel gene families across ecological guilds.</title>
        <authorList>
            <consortium name="Lawrence Berkeley National Laboratory"/>
            <person name="Harder C.B."/>
            <person name="Miyauchi S."/>
            <person name="Viragh M."/>
            <person name="Kuo A."/>
            <person name="Thoen E."/>
            <person name="Andreopoulos B."/>
            <person name="Lu D."/>
            <person name="Skrede I."/>
            <person name="Drula E."/>
            <person name="Henrissat B."/>
            <person name="Morin E."/>
            <person name="Kohler A."/>
            <person name="Barry K."/>
            <person name="LaButti K."/>
            <person name="Morin E."/>
            <person name="Salamov A."/>
            <person name="Lipzen A."/>
            <person name="Mereny Z."/>
            <person name="Hegedus B."/>
            <person name="Baldrian P."/>
            <person name="Stursova M."/>
            <person name="Weitz H."/>
            <person name="Taylor A."/>
            <person name="Grigoriev I.V."/>
            <person name="Nagy L.G."/>
            <person name="Martin F."/>
            <person name="Kauserud H."/>
        </authorList>
    </citation>
    <scope>NUCLEOTIDE SEQUENCE</scope>
    <source>
        <strain evidence="3">CBHHK173m</strain>
    </source>
</reference>
<feature type="region of interest" description="Disordered" evidence="2">
    <location>
        <begin position="652"/>
        <end position="687"/>
    </location>
</feature>
<sequence length="759" mass="81674">MLAKKTESAGLSLAQLFAQLSLVFVTKSTQVHPLRPQCRHNAQDTPNWLLSCVRPRRSAASCRDSTRRLIITGDFYSRPIRGTELNSSGSNREERNAKTRLRMSALRAREATLPQADQEARLEARRASARKYREKNAWRLARKAREARAQARELREAERQEALQARHAELRKARRRRRREKAEAIGGPCRWGVLMAVSATGTLIQCTQNRPSQSFQTMPGPELRRETYPSSGINLQSGERFERVDSRFEELLSLQMACKPCQLRRIREYQGGLKEASPHRREEGSPHLPGLAIPCTACPRPILAESIERAWAENNPVAPATRKMLPGERHQTLHDGNNGGPRAGLTQLASGNLSPMLAVDVPLSRRPLFMGIDGCVRLKSYRGGVLSQASDAAAVEDCKAMTYIPDFEDVSDSEDEALPDLVCNHSQDYCRKLATKTRCCCAKLHTTSHSSGATAALLGLSALSDSLMASSSPHRCEPPWHPDVAGDSPLRADKLYLATGPHLGSIVNVSSSEGWFLDLRTSAQRVVSGSSGATAPLFTSWDALVAAWDAGCGKGGHAHGQDGAVAPPNSPGGEGASSATISMGGRTFHNVPFVSSSRQPRSIASAHRQSSWVPPPPSRSFASPAASPVPPPPSRSFAAPAASPVLHAVAAGDPVDEKAPRKRHAPSTPTKSSPPVPASPSSPRAYSVRWDGEGVVCGSQHEATTLYANLQALGLSPSMMTTSSLGNAADFAEGSRIALLGMQRLTVVGGEGSDSDASE</sequence>
<organism evidence="3 4">
    <name type="scientific">Mycena belliarum</name>
    <dbReference type="NCBI Taxonomy" id="1033014"/>
    <lineage>
        <taxon>Eukaryota</taxon>
        <taxon>Fungi</taxon>
        <taxon>Dikarya</taxon>
        <taxon>Basidiomycota</taxon>
        <taxon>Agaricomycotina</taxon>
        <taxon>Agaricomycetes</taxon>
        <taxon>Agaricomycetidae</taxon>
        <taxon>Agaricales</taxon>
        <taxon>Marasmiineae</taxon>
        <taxon>Mycenaceae</taxon>
        <taxon>Mycena</taxon>
    </lineage>
</organism>
<dbReference type="AlphaFoldDB" id="A0AAD6XTF5"/>
<name>A0AAD6XTF5_9AGAR</name>